<dbReference type="InterPro" id="IPR015038">
    <property type="entry name" value="GlaH"/>
</dbReference>
<dbReference type="GO" id="GO:0005506">
    <property type="term" value="F:iron ion binding"/>
    <property type="evidence" value="ECO:0007669"/>
    <property type="project" value="InterPro"/>
</dbReference>
<protein>
    <submittedName>
        <fullName evidence="5">Protein CsiD</fullName>
    </submittedName>
</protein>
<dbReference type="SUPFAM" id="SSF51197">
    <property type="entry name" value="Clavaminate synthase-like"/>
    <property type="match status" value="1"/>
</dbReference>
<gene>
    <name evidence="5" type="ORF">SAMN05445850_7778</name>
</gene>
<evidence type="ECO:0000313" key="5">
    <source>
        <dbReference type="EMBL" id="SDR61477.1"/>
    </source>
</evidence>
<dbReference type="GO" id="GO:0016706">
    <property type="term" value="F:2-oxoglutarate-dependent dioxygenase activity"/>
    <property type="evidence" value="ECO:0007669"/>
    <property type="project" value="UniProtKB-ARBA"/>
</dbReference>
<organism evidence="5 6">
    <name type="scientific">Paraburkholderia tuberum</name>
    <dbReference type="NCBI Taxonomy" id="157910"/>
    <lineage>
        <taxon>Bacteria</taxon>
        <taxon>Pseudomonadati</taxon>
        <taxon>Pseudomonadota</taxon>
        <taxon>Betaproteobacteria</taxon>
        <taxon>Burkholderiales</taxon>
        <taxon>Burkholderiaceae</taxon>
        <taxon>Paraburkholderia</taxon>
    </lineage>
</organism>
<evidence type="ECO:0000256" key="1">
    <source>
        <dbReference type="ARBA" id="ARBA00022723"/>
    </source>
</evidence>
<keyword evidence="1" id="KW-0479">Metal-binding</keyword>
<dbReference type="Pfam" id="PF08943">
    <property type="entry name" value="CsiD"/>
    <property type="match status" value="1"/>
</dbReference>
<dbReference type="STRING" id="157910.SAMN05445850_7778"/>
<keyword evidence="6" id="KW-1185">Reference proteome</keyword>
<name>A0A1H1KHG0_9BURK</name>
<sequence length="316" mass="35963">MQAVEATQVSSFPSTKQIASPLYTVGQNPNHARIRHIEIDTRVLERFFEEVKDVNSQNLEYVPYMRFILAGKLEQMLGTGFRETVRGILRDRNSGGLTVGVQGVTDCAEDYVKFGTAIAHLVGPANHDAMSGTYYARFLVKDTDNSDSYLRQAYRLFTLHTDGTFVDEPTDWLMMMKFSERNAIGGESRLLHLDDWAQLEEFSTHPLASYKFTYKSPPSKNLAQEVERRTFFKVDGKPAICFIDQFAQPESIEHARYLHRLSDSMEASKGTAAIPLPTGDLVMLNNLFWLHGRAPFEKNPDLHRELMRIRGEFATL</sequence>
<evidence type="ECO:0000256" key="3">
    <source>
        <dbReference type="ARBA" id="ARBA00023002"/>
    </source>
</evidence>
<accession>A0A1H1KHG0</accession>
<evidence type="ECO:0000313" key="6">
    <source>
        <dbReference type="Proteomes" id="UP000199365"/>
    </source>
</evidence>
<evidence type="ECO:0000256" key="2">
    <source>
        <dbReference type="ARBA" id="ARBA00022964"/>
    </source>
</evidence>
<keyword evidence="3" id="KW-0560">Oxidoreductase</keyword>
<dbReference type="RefSeq" id="WP_090812290.1">
    <property type="nucleotide sequence ID" value="NZ_FNKX01000004.1"/>
</dbReference>
<dbReference type="NCBIfam" id="NF002814">
    <property type="entry name" value="PRK02963.1"/>
    <property type="match status" value="1"/>
</dbReference>
<evidence type="ECO:0000256" key="4">
    <source>
        <dbReference type="ARBA" id="ARBA00023004"/>
    </source>
</evidence>
<dbReference type="EMBL" id="FNKX01000004">
    <property type="protein sequence ID" value="SDR61477.1"/>
    <property type="molecule type" value="Genomic_DNA"/>
</dbReference>
<dbReference type="AlphaFoldDB" id="A0A1H1KHG0"/>
<dbReference type="GO" id="GO:0050498">
    <property type="term" value="F:oxidoreductase activity, acting on paired donors, with incorporation or reduction of molecular oxygen, with 2-oxoglutarate as one donor, and the other dehydrogenated"/>
    <property type="evidence" value="ECO:0007669"/>
    <property type="project" value="InterPro"/>
</dbReference>
<dbReference type="Gene3D" id="3.60.130.10">
    <property type="entry name" value="Clavaminate synthase-like"/>
    <property type="match status" value="1"/>
</dbReference>
<reference evidence="6" key="1">
    <citation type="submission" date="2016-10" db="EMBL/GenBank/DDBJ databases">
        <authorList>
            <person name="Varghese N."/>
            <person name="Submissions S."/>
        </authorList>
    </citation>
    <scope>NUCLEOTIDE SEQUENCE [LARGE SCALE GENOMIC DNA]</scope>
    <source>
        <strain evidence="6">DUS833</strain>
    </source>
</reference>
<keyword evidence="4" id="KW-0408">Iron</keyword>
<dbReference type="InterPro" id="IPR042098">
    <property type="entry name" value="TauD-like_sf"/>
</dbReference>
<keyword evidence="2" id="KW-0223">Dioxygenase</keyword>
<proteinExistence type="predicted"/>
<dbReference type="Proteomes" id="UP000199365">
    <property type="component" value="Unassembled WGS sequence"/>
</dbReference>